<evidence type="ECO:0000313" key="3">
    <source>
        <dbReference type="Proteomes" id="UP000557772"/>
    </source>
</evidence>
<dbReference type="InterPro" id="IPR000182">
    <property type="entry name" value="GNAT_dom"/>
</dbReference>
<dbReference type="SUPFAM" id="SSF55729">
    <property type="entry name" value="Acyl-CoA N-acyltransferases (Nat)"/>
    <property type="match status" value="1"/>
</dbReference>
<evidence type="ECO:0000313" key="2">
    <source>
        <dbReference type="EMBL" id="NNG39434.1"/>
    </source>
</evidence>
<evidence type="ECO:0000259" key="1">
    <source>
        <dbReference type="PROSITE" id="PS51186"/>
    </source>
</evidence>
<dbReference type="PANTHER" id="PTHR43610:SF1">
    <property type="entry name" value="N-ACETYLTRANSFERASE DOMAIN-CONTAINING PROTEIN"/>
    <property type="match status" value="1"/>
</dbReference>
<keyword evidence="2" id="KW-0808">Transferase</keyword>
<dbReference type="GO" id="GO:0016747">
    <property type="term" value="F:acyltransferase activity, transferring groups other than amino-acyl groups"/>
    <property type="evidence" value="ECO:0007669"/>
    <property type="project" value="InterPro"/>
</dbReference>
<dbReference type="Pfam" id="PF13302">
    <property type="entry name" value="Acetyltransf_3"/>
    <property type="match status" value="1"/>
</dbReference>
<comment type="caution">
    <text evidence="2">The sequence shown here is derived from an EMBL/GenBank/DDBJ whole genome shotgun (WGS) entry which is preliminary data.</text>
</comment>
<dbReference type="RefSeq" id="WP_171154184.1">
    <property type="nucleotide sequence ID" value="NZ_JABENB010000001.1"/>
</dbReference>
<dbReference type="Gene3D" id="3.40.630.30">
    <property type="match status" value="1"/>
</dbReference>
<feature type="domain" description="N-acetyltransferase" evidence="1">
    <location>
        <begin position="17"/>
        <end position="179"/>
    </location>
</feature>
<name>A0A849AEZ9_9MICO</name>
<protein>
    <submittedName>
        <fullName evidence="2">GNAT family N-acetyltransferase</fullName>
    </submittedName>
</protein>
<proteinExistence type="predicted"/>
<keyword evidence="3" id="KW-1185">Reference proteome</keyword>
<dbReference type="EMBL" id="JABENB010000001">
    <property type="protein sequence ID" value="NNG39434.1"/>
    <property type="molecule type" value="Genomic_DNA"/>
</dbReference>
<gene>
    <name evidence="2" type="ORF">HJ588_09130</name>
</gene>
<organism evidence="2 3">
    <name type="scientific">Flexivirga aerilata</name>
    <dbReference type="NCBI Taxonomy" id="1656889"/>
    <lineage>
        <taxon>Bacteria</taxon>
        <taxon>Bacillati</taxon>
        <taxon>Actinomycetota</taxon>
        <taxon>Actinomycetes</taxon>
        <taxon>Micrococcales</taxon>
        <taxon>Dermacoccaceae</taxon>
        <taxon>Flexivirga</taxon>
    </lineage>
</organism>
<dbReference type="Proteomes" id="UP000557772">
    <property type="component" value="Unassembled WGS sequence"/>
</dbReference>
<dbReference type="PANTHER" id="PTHR43610">
    <property type="entry name" value="BLL6696 PROTEIN"/>
    <property type="match status" value="1"/>
</dbReference>
<accession>A0A849AEZ9</accession>
<sequence length="200" mass="22691">MTMPTPLRPVTLTGTLVRLAPLSPDHHDGLVEAIRDGDVWDRWYTSVPRPEDMGAEIERRLELQARGEMLPFTAIRQSDDRVIGMTTFYDIDPEVPRLEIGYTWNAASAHGTGTNPESKLLLLTHAFDELGCECVGLRTQWVNTQSREAIARLGAKQDGVLRSNKRHRNGALLDAVLFSILRHEWPTVRANLEHRLRHRV</sequence>
<dbReference type="InterPro" id="IPR016181">
    <property type="entry name" value="Acyl_CoA_acyltransferase"/>
</dbReference>
<dbReference type="PROSITE" id="PS51186">
    <property type="entry name" value="GNAT"/>
    <property type="match status" value="1"/>
</dbReference>
<reference evidence="2 3" key="1">
    <citation type="submission" date="2020-05" db="EMBL/GenBank/DDBJ databases">
        <title>Flexivirga sp. ID2601S isolated from air conditioner.</title>
        <authorList>
            <person name="Kim D.H."/>
        </authorList>
    </citation>
    <scope>NUCLEOTIDE SEQUENCE [LARGE SCALE GENOMIC DNA]</scope>
    <source>
        <strain evidence="2 3">ID2601S</strain>
    </source>
</reference>
<dbReference type="AlphaFoldDB" id="A0A849AEZ9"/>